<name>A0A9J5WPF4_SOLCO</name>
<sequence length="149" mass="17077">MNAHNKTQFTYTRINCVLKDSSCDTPLPKILMLAILATCVSSSSTKNQESDATLTLKKRNTIHVFTYRLPLFFNRSSVRLTQDQKGPSKACNGDECQGMNQFNKWLITTRCKEFTYCLCNFIWSRRSHAFMFVRLIALFKSSVLIGTNN</sequence>
<keyword evidence="2" id="KW-1185">Reference proteome</keyword>
<reference evidence="1 2" key="1">
    <citation type="submission" date="2020-09" db="EMBL/GenBank/DDBJ databases">
        <title>De no assembly of potato wild relative species, Solanum commersonii.</title>
        <authorList>
            <person name="Cho K."/>
        </authorList>
    </citation>
    <scope>NUCLEOTIDE SEQUENCE [LARGE SCALE GENOMIC DNA]</scope>
    <source>
        <strain evidence="1">LZ3.2</strain>
        <tissue evidence="1">Leaf</tissue>
    </source>
</reference>
<accession>A0A9J5WPF4</accession>
<evidence type="ECO:0000313" key="1">
    <source>
        <dbReference type="EMBL" id="KAG5576896.1"/>
    </source>
</evidence>
<comment type="caution">
    <text evidence="1">The sequence shown here is derived from an EMBL/GenBank/DDBJ whole genome shotgun (WGS) entry which is preliminary data.</text>
</comment>
<protein>
    <submittedName>
        <fullName evidence="1">Uncharacterized protein</fullName>
    </submittedName>
</protein>
<organism evidence="1 2">
    <name type="scientific">Solanum commersonii</name>
    <name type="common">Commerson's wild potato</name>
    <name type="synonym">Commerson's nightshade</name>
    <dbReference type="NCBI Taxonomy" id="4109"/>
    <lineage>
        <taxon>Eukaryota</taxon>
        <taxon>Viridiplantae</taxon>
        <taxon>Streptophyta</taxon>
        <taxon>Embryophyta</taxon>
        <taxon>Tracheophyta</taxon>
        <taxon>Spermatophyta</taxon>
        <taxon>Magnoliopsida</taxon>
        <taxon>eudicotyledons</taxon>
        <taxon>Gunneridae</taxon>
        <taxon>Pentapetalae</taxon>
        <taxon>asterids</taxon>
        <taxon>lamiids</taxon>
        <taxon>Solanales</taxon>
        <taxon>Solanaceae</taxon>
        <taxon>Solanoideae</taxon>
        <taxon>Solaneae</taxon>
        <taxon>Solanum</taxon>
    </lineage>
</organism>
<dbReference type="EMBL" id="JACXVP010000011">
    <property type="protein sequence ID" value="KAG5576896.1"/>
    <property type="molecule type" value="Genomic_DNA"/>
</dbReference>
<dbReference type="Proteomes" id="UP000824120">
    <property type="component" value="Chromosome 11"/>
</dbReference>
<evidence type="ECO:0000313" key="2">
    <source>
        <dbReference type="Proteomes" id="UP000824120"/>
    </source>
</evidence>
<gene>
    <name evidence="1" type="ORF">H5410_057030</name>
</gene>
<proteinExistence type="predicted"/>
<dbReference type="AlphaFoldDB" id="A0A9J5WPF4"/>